<reference evidence="3" key="1">
    <citation type="submission" date="2016-10" db="EMBL/GenBank/DDBJ databases">
        <authorList>
            <person name="Varghese N."/>
            <person name="Submissions S."/>
        </authorList>
    </citation>
    <scope>NUCLEOTIDE SEQUENCE [LARGE SCALE GENOMIC DNA]</scope>
    <source>
        <strain evidence="3">DSM 4002</strain>
    </source>
</reference>
<feature type="transmembrane region" description="Helical" evidence="1">
    <location>
        <begin position="20"/>
        <end position="39"/>
    </location>
</feature>
<name>A0A1I4TDH6_9FLAO</name>
<keyword evidence="1" id="KW-0472">Membrane</keyword>
<evidence type="ECO:0008006" key="4">
    <source>
        <dbReference type="Google" id="ProtNLM"/>
    </source>
</evidence>
<evidence type="ECO:0000313" key="3">
    <source>
        <dbReference type="Proteomes" id="UP000182961"/>
    </source>
</evidence>
<gene>
    <name evidence="2" type="ORF">SAMN05444143_10278</name>
</gene>
<protein>
    <recommendedName>
        <fullName evidence="4">DUF3810 domain-containing protein</fullName>
    </recommendedName>
</protein>
<keyword evidence="1" id="KW-0812">Transmembrane</keyword>
<sequence length="375" mass="44321">MHDGFNPYFYTKSQALKRKYLLPLFLVFQIVVLKIIRFFPESIERWYSNGLYVFISNSLRISLGKVPFSLGDVLYALLIIWAIRWFWLLKKNKKNQSVAPRQKWKELSLSILSFLSVVYFLFHLLWGLNYYREPLYEKMKIEREYSDADLLRFTQQLIAKTNAIQLKLMKDKNRKVIVPYSKSQLFQMNANGYQNLAREHSMFQYSNLSIKKSLFSIPLTYMGFGGYLNPFTNEAQVNGLGPLYSFPMTANHEMAHQIGFASESECNFIGFLASIKNKDAYIQYSGYSLALRYCLRNWQARDEKKVAQFLKTIHPGVVANFKESETFWKQYDTFIDKGFHIFYDNFLKMNQQKDGMEGYSKYVDLMVNYFKQHSL</sequence>
<dbReference type="EMBL" id="FOUT01000002">
    <property type="protein sequence ID" value="SFM74784.1"/>
    <property type="molecule type" value="Genomic_DNA"/>
</dbReference>
<feature type="transmembrane region" description="Helical" evidence="1">
    <location>
        <begin position="66"/>
        <end position="87"/>
    </location>
</feature>
<dbReference type="Pfam" id="PF12725">
    <property type="entry name" value="DUF3810"/>
    <property type="match status" value="1"/>
</dbReference>
<keyword evidence="3" id="KW-1185">Reference proteome</keyword>
<dbReference type="Proteomes" id="UP000182961">
    <property type="component" value="Unassembled WGS sequence"/>
</dbReference>
<keyword evidence="1" id="KW-1133">Transmembrane helix</keyword>
<dbReference type="AlphaFoldDB" id="A0A1I4TDH6"/>
<dbReference type="InterPro" id="IPR024294">
    <property type="entry name" value="DUF3810"/>
</dbReference>
<feature type="transmembrane region" description="Helical" evidence="1">
    <location>
        <begin position="107"/>
        <end position="128"/>
    </location>
</feature>
<evidence type="ECO:0000313" key="2">
    <source>
        <dbReference type="EMBL" id="SFM74784.1"/>
    </source>
</evidence>
<accession>A0A1I4TDH6</accession>
<proteinExistence type="predicted"/>
<evidence type="ECO:0000256" key="1">
    <source>
        <dbReference type="SAM" id="Phobius"/>
    </source>
</evidence>
<dbReference type="STRING" id="29536.FLB_13160"/>
<dbReference type="eggNOG" id="ENOG502Z7T3">
    <property type="taxonomic scope" value="Bacteria"/>
</dbReference>
<organism evidence="2 3">
    <name type="scientific">Flavobacterium succinicans</name>
    <dbReference type="NCBI Taxonomy" id="29536"/>
    <lineage>
        <taxon>Bacteria</taxon>
        <taxon>Pseudomonadati</taxon>
        <taxon>Bacteroidota</taxon>
        <taxon>Flavobacteriia</taxon>
        <taxon>Flavobacteriales</taxon>
        <taxon>Flavobacteriaceae</taxon>
        <taxon>Flavobacterium</taxon>
    </lineage>
</organism>